<dbReference type="Pfam" id="PF10006">
    <property type="entry name" value="DUF2249"/>
    <property type="match status" value="1"/>
</dbReference>
<feature type="domain" description="DUF2249" evidence="1">
    <location>
        <begin position="7"/>
        <end position="73"/>
    </location>
</feature>
<evidence type="ECO:0000259" key="1">
    <source>
        <dbReference type="Pfam" id="PF10006"/>
    </source>
</evidence>
<gene>
    <name evidence="2" type="ORF">OF122_14000</name>
</gene>
<sequence length="173" mass="18931">MASDLKLDVRPLLASGQDPFAKIMQVVGELLPQQSLVLIAPFKPVPLLDVMSRKGFESRSERVSDGSWQVTFTPQPRRNLSVSPLADDVAIWPDPTRLVDLSKHDTATAVAAVEDIVESLGSGGVAYMLLADPPGDWLDRFTRAGHQWAWSYDDMVEGFGLMIRAALKKGLAD</sequence>
<dbReference type="RefSeq" id="WP_264224814.1">
    <property type="nucleotide sequence ID" value="NZ_CP107716.1"/>
</dbReference>
<organism evidence="2 3">
    <name type="scientific">Pelagibacterium flavum</name>
    <dbReference type="NCBI Taxonomy" id="2984530"/>
    <lineage>
        <taxon>Bacteria</taxon>
        <taxon>Pseudomonadati</taxon>
        <taxon>Pseudomonadota</taxon>
        <taxon>Alphaproteobacteria</taxon>
        <taxon>Hyphomicrobiales</taxon>
        <taxon>Devosiaceae</taxon>
        <taxon>Pelagibacterium</taxon>
    </lineage>
</organism>
<name>A0ABY6INY7_9HYPH</name>
<protein>
    <submittedName>
        <fullName evidence="2">DUF2249 domain-containing protein</fullName>
    </submittedName>
</protein>
<proteinExistence type="predicted"/>
<dbReference type="EMBL" id="CP107716">
    <property type="protein sequence ID" value="UYQ71154.1"/>
    <property type="molecule type" value="Genomic_DNA"/>
</dbReference>
<reference evidence="2" key="1">
    <citation type="submission" date="2022-10" db="EMBL/GenBank/DDBJ databases">
        <title>YIM 151497 complete genome.</title>
        <authorList>
            <person name="Chen X."/>
        </authorList>
    </citation>
    <scope>NUCLEOTIDE SEQUENCE</scope>
    <source>
        <strain evidence="2">YIM 151497</strain>
    </source>
</reference>
<evidence type="ECO:0000313" key="2">
    <source>
        <dbReference type="EMBL" id="UYQ71154.1"/>
    </source>
</evidence>
<dbReference type="InterPro" id="IPR018720">
    <property type="entry name" value="DUF2249"/>
</dbReference>
<accession>A0ABY6INY7</accession>
<dbReference type="Proteomes" id="UP001163882">
    <property type="component" value="Chromosome"/>
</dbReference>
<evidence type="ECO:0000313" key="3">
    <source>
        <dbReference type="Proteomes" id="UP001163882"/>
    </source>
</evidence>
<keyword evidence="3" id="KW-1185">Reference proteome</keyword>